<name>A0A1V2IE07_9ACTN</name>
<dbReference type="GO" id="GO:0005829">
    <property type="term" value="C:cytosol"/>
    <property type="evidence" value="ECO:0007669"/>
    <property type="project" value="TreeGrafter"/>
</dbReference>
<evidence type="ECO:0000256" key="1">
    <source>
        <dbReference type="ARBA" id="ARBA00001947"/>
    </source>
</evidence>
<proteinExistence type="inferred from homology"/>
<dbReference type="Pfam" id="PF00383">
    <property type="entry name" value="dCMP_cyt_deam_1"/>
    <property type="match status" value="1"/>
</dbReference>
<dbReference type="InterPro" id="IPR006262">
    <property type="entry name" value="Cyt_deam_tetra"/>
</dbReference>
<keyword evidence="7 16" id="KW-0378">Hydrolase</keyword>
<accession>A0A1V2IE07</accession>
<comment type="function">
    <text evidence="2 16">This enzyme scavenges exogenous and endogenous cytidine and 2'-deoxycytidine for UMP synthesis.</text>
</comment>
<dbReference type="GO" id="GO:0042802">
    <property type="term" value="F:identical protein binding"/>
    <property type="evidence" value="ECO:0007669"/>
    <property type="project" value="UniProtKB-ARBA"/>
</dbReference>
<dbReference type="EC" id="3.5.4.5" evidence="4 16"/>
<feature type="active site" description="Proton donor" evidence="13">
    <location>
        <position position="64"/>
    </location>
</feature>
<dbReference type="NCBIfam" id="TIGR01354">
    <property type="entry name" value="cyt_deam_tetra"/>
    <property type="match status" value="1"/>
</dbReference>
<evidence type="ECO:0000256" key="9">
    <source>
        <dbReference type="ARBA" id="ARBA00032005"/>
    </source>
</evidence>
<dbReference type="Gene3D" id="3.40.140.10">
    <property type="entry name" value="Cytidine Deaminase, domain 2"/>
    <property type="match status" value="1"/>
</dbReference>
<comment type="cofactor">
    <cofactor evidence="1 15 16">
        <name>Zn(2+)</name>
        <dbReference type="ChEBI" id="CHEBI:29105"/>
    </cofactor>
</comment>
<reference evidence="19" key="1">
    <citation type="submission" date="2016-10" db="EMBL/GenBank/DDBJ databases">
        <title>Frankia sp. NRRL B-16386 Genome sequencing.</title>
        <authorList>
            <person name="Ghodhbane-Gtari F."/>
            <person name="Swanson E."/>
            <person name="Gueddou A."/>
            <person name="Hezbri K."/>
            <person name="Ktari K."/>
            <person name="Nouioui I."/>
            <person name="Morris K."/>
            <person name="Simpson S."/>
            <person name="Abebe-Akele F."/>
            <person name="Thomas K."/>
            <person name="Gtari M."/>
            <person name="Tisa L.S."/>
        </authorList>
    </citation>
    <scope>NUCLEOTIDE SEQUENCE [LARGE SCALE GENOMIC DNA]</scope>
    <source>
        <strain evidence="19">NRRL B-16386</strain>
    </source>
</reference>
<dbReference type="EMBL" id="MOMC01000016">
    <property type="protein sequence ID" value="ONH31428.1"/>
    <property type="molecule type" value="Genomic_DNA"/>
</dbReference>
<feature type="binding site" evidence="14">
    <location>
        <begin position="51"/>
        <end position="57"/>
    </location>
    <ligand>
        <name>substrate</name>
    </ligand>
</feature>
<evidence type="ECO:0000256" key="7">
    <source>
        <dbReference type="ARBA" id="ARBA00022801"/>
    </source>
</evidence>
<evidence type="ECO:0000256" key="10">
    <source>
        <dbReference type="ARBA" id="ARBA00049252"/>
    </source>
</evidence>
<dbReference type="GO" id="GO:0008270">
    <property type="term" value="F:zinc ion binding"/>
    <property type="evidence" value="ECO:0007669"/>
    <property type="project" value="UniProtKB-UniRule"/>
</dbReference>
<dbReference type="InterPro" id="IPR050202">
    <property type="entry name" value="Cyt/Deoxycyt_deaminase"/>
</dbReference>
<feature type="domain" description="CMP/dCMP-type deaminase" evidence="17">
    <location>
        <begin position="10"/>
        <end position="139"/>
    </location>
</feature>
<dbReference type="GO" id="GO:0004126">
    <property type="term" value="F:cytidine deaminase activity"/>
    <property type="evidence" value="ECO:0007669"/>
    <property type="project" value="UniProtKB-UniRule"/>
</dbReference>
<dbReference type="PROSITE" id="PS51747">
    <property type="entry name" value="CYT_DCMP_DEAMINASES_2"/>
    <property type="match status" value="1"/>
</dbReference>
<gene>
    <name evidence="18" type="ORF">BL253_09305</name>
</gene>
<evidence type="ECO:0000256" key="3">
    <source>
        <dbReference type="ARBA" id="ARBA00006576"/>
    </source>
</evidence>
<comment type="catalytic activity">
    <reaction evidence="10 16">
        <text>2'-deoxycytidine + H2O + H(+) = 2'-deoxyuridine + NH4(+)</text>
        <dbReference type="Rhea" id="RHEA:13433"/>
        <dbReference type="ChEBI" id="CHEBI:15377"/>
        <dbReference type="ChEBI" id="CHEBI:15378"/>
        <dbReference type="ChEBI" id="CHEBI:15698"/>
        <dbReference type="ChEBI" id="CHEBI:16450"/>
        <dbReference type="ChEBI" id="CHEBI:28938"/>
        <dbReference type="EC" id="3.5.4.5"/>
    </reaction>
</comment>
<feature type="binding site" evidence="15">
    <location>
        <position position="97"/>
    </location>
    <ligand>
        <name>Zn(2+)</name>
        <dbReference type="ChEBI" id="CHEBI:29105"/>
        <note>catalytic</note>
    </ligand>
</feature>
<evidence type="ECO:0000313" key="19">
    <source>
        <dbReference type="Proteomes" id="UP000188929"/>
    </source>
</evidence>
<dbReference type="InterPro" id="IPR016192">
    <property type="entry name" value="APOBEC/CMP_deaminase_Zn-bd"/>
</dbReference>
<keyword evidence="8 15" id="KW-0862">Zinc</keyword>
<dbReference type="Proteomes" id="UP000188929">
    <property type="component" value="Unassembled WGS sequence"/>
</dbReference>
<dbReference type="PANTHER" id="PTHR11644:SF2">
    <property type="entry name" value="CYTIDINE DEAMINASE"/>
    <property type="match status" value="1"/>
</dbReference>
<comment type="similarity">
    <text evidence="3 16">Belongs to the cytidine and deoxycytidylate deaminase family.</text>
</comment>
<dbReference type="CDD" id="cd01283">
    <property type="entry name" value="cytidine_deaminase"/>
    <property type="match status" value="1"/>
</dbReference>
<dbReference type="InterPro" id="IPR016193">
    <property type="entry name" value="Cytidine_deaminase-like"/>
</dbReference>
<keyword evidence="19" id="KW-1185">Reference proteome</keyword>
<evidence type="ECO:0000256" key="14">
    <source>
        <dbReference type="PIRSR" id="PIRSR606262-2"/>
    </source>
</evidence>
<evidence type="ECO:0000256" key="11">
    <source>
        <dbReference type="ARBA" id="ARBA00049558"/>
    </source>
</evidence>
<evidence type="ECO:0000256" key="16">
    <source>
        <dbReference type="RuleBase" id="RU364006"/>
    </source>
</evidence>
<protein>
    <recommendedName>
        <fullName evidence="5 16">Cytidine deaminase</fullName>
        <ecNumber evidence="4 16">3.5.4.5</ecNumber>
    </recommendedName>
    <alternativeName>
        <fullName evidence="9 16">Cytidine aminohydrolase</fullName>
    </alternativeName>
</protein>
<feature type="binding site" evidence="15">
    <location>
        <position position="62"/>
    </location>
    <ligand>
        <name>Zn(2+)</name>
        <dbReference type="ChEBI" id="CHEBI:29105"/>
        <note>catalytic</note>
    </ligand>
</feature>
<evidence type="ECO:0000256" key="6">
    <source>
        <dbReference type="ARBA" id="ARBA00022723"/>
    </source>
</evidence>
<evidence type="ECO:0000256" key="5">
    <source>
        <dbReference type="ARBA" id="ARBA00018266"/>
    </source>
</evidence>
<evidence type="ECO:0000256" key="15">
    <source>
        <dbReference type="PIRSR" id="PIRSR606262-3"/>
    </source>
</evidence>
<dbReference type="FunFam" id="3.40.140.10:FF:000008">
    <property type="entry name" value="Cytidine deaminase"/>
    <property type="match status" value="1"/>
</dbReference>
<dbReference type="RefSeq" id="WP_076815550.1">
    <property type="nucleotide sequence ID" value="NZ_MOMC01000016.1"/>
</dbReference>
<evidence type="ECO:0000256" key="13">
    <source>
        <dbReference type="PIRSR" id="PIRSR606262-1"/>
    </source>
</evidence>
<keyword evidence="6 15" id="KW-0479">Metal-binding</keyword>
<evidence type="ECO:0000256" key="2">
    <source>
        <dbReference type="ARBA" id="ARBA00003949"/>
    </source>
</evidence>
<feature type="binding site" evidence="15">
    <location>
        <position position="100"/>
    </location>
    <ligand>
        <name>Zn(2+)</name>
        <dbReference type="ChEBI" id="CHEBI:29105"/>
        <note>catalytic</note>
    </ligand>
</feature>
<evidence type="ECO:0000259" key="17">
    <source>
        <dbReference type="PROSITE" id="PS51747"/>
    </source>
</evidence>
<evidence type="ECO:0000256" key="8">
    <source>
        <dbReference type="ARBA" id="ARBA00022833"/>
    </source>
</evidence>
<sequence>MVSSAYVTEQIVQELKRLATEATEFAYAPYSNFQVGAALLTGDGRFYSGANVENRSYPMSLCAERAAIAKAVTESRADLEIVAVAVAESNRGPCAPCGGCRQVISEFARVGALLIYRDALGAFKQVPIEEALPDARAFLSEKAPLFSETPPISETPPS</sequence>
<evidence type="ECO:0000313" key="18">
    <source>
        <dbReference type="EMBL" id="ONH31428.1"/>
    </source>
</evidence>
<dbReference type="STRING" id="1834516.BL253_09305"/>
<comment type="function">
    <text evidence="12">Recycles cytidine and 2-deoxycytidine for uridine and 2-deoxyuridine synthesis, respectively. Catalyzes the hydrolytic deamination of cytidine and 2-deoxycytidine to form, respectively, uridine and 2-deoxyuridine.</text>
</comment>
<evidence type="ECO:0000256" key="4">
    <source>
        <dbReference type="ARBA" id="ARBA00012783"/>
    </source>
</evidence>
<dbReference type="InterPro" id="IPR002125">
    <property type="entry name" value="CMP_dCMP_dom"/>
</dbReference>
<dbReference type="NCBIfam" id="NF004064">
    <property type="entry name" value="PRK05578.1"/>
    <property type="match status" value="1"/>
</dbReference>
<comment type="catalytic activity">
    <reaction evidence="11 16">
        <text>cytidine + H2O + H(+) = uridine + NH4(+)</text>
        <dbReference type="Rhea" id="RHEA:16069"/>
        <dbReference type="ChEBI" id="CHEBI:15377"/>
        <dbReference type="ChEBI" id="CHEBI:15378"/>
        <dbReference type="ChEBI" id="CHEBI:16704"/>
        <dbReference type="ChEBI" id="CHEBI:17562"/>
        <dbReference type="ChEBI" id="CHEBI:28938"/>
        <dbReference type="EC" id="3.5.4.5"/>
    </reaction>
</comment>
<dbReference type="GO" id="GO:0072527">
    <property type="term" value="P:pyrimidine-containing compound metabolic process"/>
    <property type="evidence" value="ECO:0007669"/>
    <property type="project" value="UniProtKB-ARBA"/>
</dbReference>
<dbReference type="PROSITE" id="PS00903">
    <property type="entry name" value="CYT_DCMP_DEAMINASES_1"/>
    <property type="match status" value="1"/>
</dbReference>
<dbReference type="AlphaFoldDB" id="A0A1V2IE07"/>
<dbReference type="PANTHER" id="PTHR11644">
    <property type="entry name" value="CYTIDINE DEAMINASE"/>
    <property type="match status" value="1"/>
</dbReference>
<dbReference type="OrthoDB" id="9795347at2"/>
<comment type="caution">
    <text evidence="18">The sequence shown here is derived from an EMBL/GenBank/DDBJ whole genome shotgun (WGS) entry which is preliminary data.</text>
</comment>
<organism evidence="18 19">
    <name type="scientific">Pseudofrankia asymbiotica</name>
    <dbReference type="NCBI Taxonomy" id="1834516"/>
    <lineage>
        <taxon>Bacteria</taxon>
        <taxon>Bacillati</taxon>
        <taxon>Actinomycetota</taxon>
        <taxon>Actinomycetes</taxon>
        <taxon>Frankiales</taxon>
        <taxon>Frankiaceae</taxon>
        <taxon>Pseudofrankia</taxon>
    </lineage>
</organism>
<dbReference type="SUPFAM" id="SSF53927">
    <property type="entry name" value="Cytidine deaminase-like"/>
    <property type="match status" value="1"/>
</dbReference>
<dbReference type="GO" id="GO:0055086">
    <property type="term" value="P:nucleobase-containing small molecule metabolic process"/>
    <property type="evidence" value="ECO:0007669"/>
    <property type="project" value="UniProtKB-ARBA"/>
</dbReference>
<evidence type="ECO:0000256" key="12">
    <source>
        <dbReference type="ARBA" id="ARBA00056327"/>
    </source>
</evidence>